<reference evidence="1 2" key="1">
    <citation type="submission" date="2018-06" db="EMBL/GenBank/DDBJ databases">
        <title>Flavobacterium sp IMCC34762, genome.</title>
        <authorList>
            <person name="Joung Y."/>
            <person name="Cho J."/>
            <person name="Song J."/>
        </authorList>
    </citation>
    <scope>NUCLEOTIDE SEQUENCE [LARGE SCALE GENOMIC DNA]</scope>
    <source>
        <strain evidence="1 2">IMCC34762</strain>
    </source>
</reference>
<keyword evidence="2" id="KW-1185">Reference proteome</keyword>
<proteinExistence type="predicted"/>
<dbReference type="PANTHER" id="PTHR31299:SF0">
    <property type="entry name" value="ESTERASE, PUTATIVE (AFU_ORTHOLOGUE AFUA_1G05850)-RELATED"/>
    <property type="match status" value="1"/>
</dbReference>
<name>A0A2W7TWV0_9FLAO</name>
<dbReference type="CDD" id="cd14728">
    <property type="entry name" value="Ere-like"/>
    <property type="match status" value="1"/>
</dbReference>
<evidence type="ECO:0000313" key="2">
    <source>
        <dbReference type="Proteomes" id="UP000249177"/>
    </source>
</evidence>
<protein>
    <submittedName>
        <fullName evidence="1">Erythromycin esterase family protein</fullName>
    </submittedName>
</protein>
<dbReference type="AlphaFoldDB" id="A0A2W7TWV0"/>
<dbReference type="GO" id="GO:0046677">
    <property type="term" value="P:response to antibiotic"/>
    <property type="evidence" value="ECO:0007669"/>
    <property type="project" value="InterPro"/>
</dbReference>
<dbReference type="Gene3D" id="1.20.1440.30">
    <property type="entry name" value="Biosynthetic Protein domain"/>
    <property type="match status" value="1"/>
</dbReference>
<dbReference type="InterPro" id="IPR052036">
    <property type="entry name" value="Hydrolase/PRTase-associated"/>
</dbReference>
<gene>
    <name evidence="1" type="ORF">DOS84_10290</name>
</gene>
<accession>A0A2W7TWV0</accession>
<dbReference type="SUPFAM" id="SSF159501">
    <property type="entry name" value="EreA/ChaN-like"/>
    <property type="match status" value="1"/>
</dbReference>
<dbReference type="Gene3D" id="3.40.1660.10">
    <property type="entry name" value="EreA-like (biosynthetic domain)"/>
    <property type="match status" value="1"/>
</dbReference>
<dbReference type="Proteomes" id="UP000249177">
    <property type="component" value="Unassembled WGS sequence"/>
</dbReference>
<dbReference type="EMBL" id="QKXH01000006">
    <property type="protein sequence ID" value="PZX93250.1"/>
    <property type="molecule type" value="Genomic_DNA"/>
</dbReference>
<dbReference type="RefSeq" id="WP_111410040.1">
    <property type="nucleotide sequence ID" value="NZ_QKXH01000006.1"/>
</dbReference>
<dbReference type="OrthoDB" id="9810066at2"/>
<dbReference type="Pfam" id="PF05139">
    <property type="entry name" value="Erythro_esteras"/>
    <property type="match status" value="1"/>
</dbReference>
<dbReference type="InterPro" id="IPR014622">
    <property type="entry name" value="UCP036794_erythomycin"/>
</dbReference>
<dbReference type="Gene3D" id="3.30.1870.10">
    <property type="entry name" value="EreA-like, domain 2"/>
    <property type="match status" value="1"/>
</dbReference>
<dbReference type="PANTHER" id="PTHR31299">
    <property type="entry name" value="ESTERASE, PUTATIVE (AFU_ORTHOLOGUE AFUA_1G05850)-RELATED"/>
    <property type="match status" value="1"/>
</dbReference>
<comment type="caution">
    <text evidence="1">The sequence shown here is derived from an EMBL/GenBank/DDBJ whole genome shotgun (WGS) entry which is preliminary data.</text>
</comment>
<dbReference type="PIRSF" id="PIRSF036794">
    <property type="entry name" value="UCP_erythr_ester"/>
    <property type="match status" value="1"/>
</dbReference>
<sequence>MSQVKSKDIPRNVDQLQQASHKLDTDADLDVLLDEIGDSRFVLLGEASHGTHEYYTWRTRISKRLIKEKNFSMIAVEGDWPDCYRLNRYVKGYENSGENAKEVLKEFNRWPTWMWANWETVALTEWMHKYNKKLPPNKKVGFYGLDVYSLWESMEAILIYLHKKDPIAFRSVQKAMDCFEPFNIKEGFSYAERSYGIPFSCKREVQDLLVNIRNRMPFFDTDHEAVFNAEQNAFVALNAERYYHAMLSGGEFTWNIRDHHMSDTVNRLMNFHGSDSKIIIWEHNTHIGDARATNMKHSGLINIGQLIQEEHNKEGVMRIGFGSYQGTVIAGYNWGAEMKKMQVPKAKQDSWEYLLHEAGPYDKLIFSKDIENFNYPIGHRAIGVVYDPGYEYGNYVPSIIPERYEAFIYLDTTKALNSLHIKPDGLQMPETYPWGV</sequence>
<evidence type="ECO:0000313" key="1">
    <source>
        <dbReference type="EMBL" id="PZX93250.1"/>
    </source>
</evidence>
<organism evidence="1 2">
    <name type="scientific">Flavobacterium aquariorum</name>
    <dbReference type="NCBI Taxonomy" id="2217670"/>
    <lineage>
        <taxon>Bacteria</taxon>
        <taxon>Pseudomonadati</taxon>
        <taxon>Bacteroidota</taxon>
        <taxon>Flavobacteriia</taxon>
        <taxon>Flavobacteriales</taxon>
        <taxon>Flavobacteriaceae</taxon>
        <taxon>Flavobacterium</taxon>
    </lineage>
</organism>
<dbReference type="InterPro" id="IPR007815">
    <property type="entry name" value="Emycin_Estase"/>
</dbReference>